<evidence type="ECO:0000313" key="3">
    <source>
        <dbReference type="Proteomes" id="UP001484239"/>
    </source>
</evidence>
<proteinExistence type="predicted"/>
<evidence type="ECO:0008006" key="4">
    <source>
        <dbReference type="Google" id="ProtNLM"/>
    </source>
</evidence>
<sequence length="221" mass="23373">MRRTFRIPVLALAAGLVGLATAPAVAAAQGFSIAARAGTTGAGGELILSLAPKLSLRGGVGVIPLDFDLDMGRQTYTVEPPPLFVTGSLDIRVAGPVRIMAGLLHRTDDTRFHGDLEPPVEVGDESYDTEGRIEGALIAARTAPFVGLGLGSFGPRGLRVYLDVGLAFAGEPDVELEGSGPITQEPGFAQELEKERLAILADTEDYYRYWPVLNLGFRIGL</sequence>
<keyword evidence="3" id="KW-1185">Reference proteome</keyword>
<dbReference type="RefSeq" id="WP_405276330.1">
    <property type="nucleotide sequence ID" value="NZ_JBBHLI010000001.1"/>
</dbReference>
<gene>
    <name evidence="2" type="ORF">WI372_00925</name>
</gene>
<organism evidence="2 3">
    <name type="scientific">Gaopeijia maritima</name>
    <dbReference type="NCBI Taxonomy" id="3119007"/>
    <lineage>
        <taxon>Bacteria</taxon>
        <taxon>Pseudomonadati</taxon>
        <taxon>Gemmatimonadota</taxon>
        <taxon>Longimicrobiia</taxon>
        <taxon>Gaopeijiales</taxon>
        <taxon>Gaopeijiaceae</taxon>
        <taxon>Gaopeijia</taxon>
    </lineage>
</organism>
<name>A0ABU9E490_9BACT</name>
<accession>A0ABU9E490</accession>
<protein>
    <recommendedName>
        <fullName evidence="4">Outer membrane protein beta-barrel domain-containing protein</fullName>
    </recommendedName>
</protein>
<feature type="signal peptide" evidence="1">
    <location>
        <begin position="1"/>
        <end position="26"/>
    </location>
</feature>
<keyword evidence="1" id="KW-0732">Signal</keyword>
<evidence type="ECO:0000256" key="1">
    <source>
        <dbReference type="SAM" id="SignalP"/>
    </source>
</evidence>
<comment type="caution">
    <text evidence="2">The sequence shown here is derived from an EMBL/GenBank/DDBJ whole genome shotgun (WGS) entry which is preliminary data.</text>
</comment>
<feature type="chain" id="PRO_5045766550" description="Outer membrane protein beta-barrel domain-containing protein" evidence="1">
    <location>
        <begin position="27"/>
        <end position="221"/>
    </location>
</feature>
<evidence type="ECO:0000313" key="2">
    <source>
        <dbReference type="EMBL" id="MEK9499541.1"/>
    </source>
</evidence>
<dbReference type="Proteomes" id="UP001484239">
    <property type="component" value="Unassembled WGS sequence"/>
</dbReference>
<dbReference type="EMBL" id="JBBHLI010000001">
    <property type="protein sequence ID" value="MEK9499541.1"/>
    <property type="molecule type" value="Genomic_DNA"/>
</dbReference>
<reference evidence="2 3" key="1">
    <citation type="submission" date="2024-02" db="EMBL/GenBank/DDBJ databases">
        <title>A novel Gemmatimonadota bacterium.</title>
        <authorList>
            <person name="Du Z.-J."/>
            <person name="Ye Y.-Q."/>
        </authorList>
    </citation>
    <scope>NUCLEOTIDE SEQUENCE [LARGE SCALE GENOMIC DNA]</scope>
    <source>
        <strain evidence="2 3">DH-20</strain>
    </source>
</reference>
<dbReference type="Gene3D" id="2.40.160.170">
    <property type="match status" value="1"/>
</dbReference>